<evidence type="ECO:0000313" key="2">
    <source>
        <dbReference type="Proteomes" id="UP000475862"/>
    </source>
</evidence>
<name>A0A6G0T9U7_APHGL</name>
<accession>A0A6G0T9U7</accession>
<gene>
    <name evidence="1" type="ORF">AGLY_013100</name>
</gene>
<dbReference type="EMBL" id="VYZN01000053">
    <property type="protein sequence ID" value="KAE9527402.1"/>
    <property type="molecule type" value="Genomic_DNA"/>
</dbReference>
<organism evidence="1 2">
    <name type="scientific">Aphis glycines</name>
    <name type="common">Soybean aphid</name>
    <dbReference type="NCBI Taxonomy" id="307491"/>
    <lineage>
        <taxon>Eukaryota</taxon>
        <taxon>Metazoa</taxon>
        <taxon>Ecdysozoa</taxon>
        <taxon>Arthropoda</taxon>
        <taxon>Hexapoda</taxon>
        <taxon>Insecta</taxon>
        <taxon>Pterygota</taxon>
        <taxon>Neoptera</taxon>
        <taxon>Paraneoptera</taxon>
        <taxon>Hemiptera</taxon>
        <taxon>Sternorrhyncha</taxon>
        <taxon>Aphidomorpha</taxon>
        <taxon>Aphidoidea</taxon>
        <taxon>Aphididae</taxon>
        <taxon>Aphidini</taxon>
        <taxon>Aphis</taxon>
        <taxon>Aphis</taxon>
    </lineage>
</organism>
<protein>
    <submittedName>
        <fullName evidence="1">Uncharacterized protein</fullName>
    </submittedName>
</protein>
<keyword evidence="2" id="KW-1185">Reference proteome</keyword>
<evidence type="ECO:0000313" key="1">
    <source>
        <dbReference type="EMBL" id="KAE9527402.1"/>
    </source>
</evidence>
<dbReference type="Proteomes" id="UP000475862">
    <property type="component" value="Unassembled WGS sequence"/>
</dbReference>
<dbReference type="AlphaFoldDB" id="A0A6G0T9U7"/>
<sequence>MFNILTKKTYKIYFCEILGYLIIIIFQDDKQKSYNKNIRYGRINKELPWNKLSIAFCTLVGKTPTSSLMCSSFFSFSTVISLWSCNKFNNVIIPSGCLSPKGKPHSDIGMPESPGTPWSISTVTLLYNLFSSRTTKTYNVPLCAKVPSTRLIGISGLGNNKSTFITIGDNDFTIIRSIWIHHIRHQNLLLFHFLLILHFYKRKVLLFFAHNIVWRILS</sequence>
<comment type="caution">
    <text evidence="1">The sequence shown here is derived from an EMBL/GenBank/DDBJ whole genome shotgun (WGS) entry which is preliminary data.</text>
</comment>
<reference evidence="1 2" key="1">
    <citation type="submission" date="2019-08" db="EMBL/GenBank/DDBJ databases">
        <title>The genome of the soybean aphid Biotype 1, its phylome, world population structure and adaptation to the North American continent.</title>
        <authorList>
            <person name="Giordano R."/>
            <person name="Donthu R.K."/>
            <person name="Hernandez A.G."/>
            <person name="Wright C.L."/>
            <person name="Zimin A.V."/>
        </authorList>
    </citation>
    <scope>NUCLEOTIDE SEQUENCE [LARGE SCALE GENOMIC DNA]</scope>
    <source>
        <tissue evidence="1">Whole aphids</tissue>
    </source>
</reference>
<proteinExistence type="predicted"/>